<dbReference type="EMBL" id="CASHSV030000024">
    <property type="protein sequence ID" value="CAJ2641427.1"/>
    <property type="molecule type" value="Genomic_DNA"/>
</dbReference>
<gene>
    <name evidence="1" type="ORF">MILVUS5_LOCUS11082</name>
</gene>
<protein>
    <submittedName>
        <fullName evidence="1">Uncharacterized protein</fullName>
    </submittedName>
</protein>
<evidence type="ECO:0000313" key="2">
    <source>
        <dbReference type="Proteomes" id="UP001177021"/>
    </source>
</evidence>
<proteinExistence type="predicted"/>
<comment type="caution">
    <text evidence="1">The sequence shown here is derived from an EMBL/GenBank/DDBJ whole genome shotgun (WGS) entry which is preliminary data.</text>
</comment>
<dbReference type="Proteomes" id="UP001177021">
    <property type="component" value="Unassembled WGS sequence"/>
</dbReference>
<keyword evidence="2" id="KW-1185">Reference proteome</keyword>
<accession>A0ACB0JCQ0</accession>
<name>A0ACB0JCQ0_TRIPR</name>
<sequence>MDSNPFNNGGSFTSAQNKITNLISVKLEDKNFKQWRQQVSGVIRAFDLQKYITDPSIPEKFLTDEDHTAGIVNPLHQDWEKHDALVCTWLLSTIYESLLAKLVDDTHSWQVWDEIQRHFRTLLTTKARQLRSELRTLSKGDRTIEEFIQRVRVINESLISIDDPIPQRNLIEIVLDALPEDYDPVVAAINSKSFVISIDELESFLLAHETRLVKNKKANLQDAAIVNLTQTASPQPSSQNSSTENSTQHSASYPNFPSGSSHVNAQENQGSFEYNRGGGRSGRGGGRSGRGGKSGVTCQICHKPNHDASICHYRHSGAMNGYQYRAPQPQFYPPLFNPYGYGGNPRSQRPPQALLTGGNSTFNNRWWYPDSGASHHVTPDPSNLS</sequence>
<organism evidence="1 2">
    <name type="scientific">Trifolium pratense</name>
    <name type="common">Red clover</name>
    <dbReference type="NCBI Taxonomy" id="57577"/>
    <lineage>
        <taxon>Eukaryota</taxon>
        <taxon>Viridiplantae</taxon>
        <taxon>Streptophyta</taxon>
        <taxon>Embryophyta</taxon>
        <taxon>Tracheophyta</taxon>
        <taxon>Spermatophyta</taxon>
        <taxon>Magnoliopsida</taxon>
        <taxon>eudicotyledons</taxon>
        <taxon>Gunneridae</taxon>
        <taxon>Pentapetalae</taxon>
        <taxon>rosids</taxon>
        <taxon>fabids</taxon>
        <taxon>Fabales</taxon>
        <taxon>Fabaceae</taxon>
        <taxon>Papilionoideae</taxon>
        <taxon>50 kb inversion clade</taxon>
        <taxon>NPAAA clade</taxon>
        <taxon>Hologalegina</taxon>
        <taxon>IRL clade</taxon>
        <taxon>Trifolieae</taxon>
        <taxon>Trifolium</taxon>
    </lineage>
</organism>
<evidence type="ECO:0000313" key="1">
    <source>
        <dbReference type="EMBL" id="CAJ2641427.1"/>
    </source>
</evidence>
<reference evidence="1" key="1">
    <citation type="submission" date="2023-10" db="EMBL/GenBank/DDBJ databases">
        <authorList>
            <person name="Rodriguez Cubillos JULIANA M."/>
            <person name="De Vega J."/>
        </authorList>
    </citation>
    <scope>NUCLEOTIDE SEQUENCE</scope>
</reference>